<protein>
    <submittedName>
        <fullName evidence="2">TonB-like protein</fullName>
    </submittedName>
</protein>
<dbReference type="GO" id="GO:0055085">
    <property type="term" value="P:transmembrane transport"/>
    <property type="evidence" value="ECO:0007669"/>
    <property type="project" value="InterPro"/>
</dbReference>
<gene>
    <name evidence="2" type="ORF">DFQ10_103153</name>
</gene>
<accession>A0A3D9H4T3</accession>
<dbReference type="OrthoDB" id="1095452at2"/>
<name>A0A3D9H4T3_9FLAO</name>
<reference evidence="2 3" key="1">
    <citation type="submission" date="2018-07" db="EMBL/GenBank/DDBJ databases">
        <title>Genomic Encyclopedia of Type Strains, Phase III (KMG-III): the genomes of soil and plant-associated and newly described type strains.</title>
        <authorList>
            <person name="Whitman W."/>
        </authorList>
    </citation>
    <scope>NUCLEOTIDE SEQUENCE [LARGE SCALE GENOMIC DNA]</scope>
    <source>
        <strain evidence="2 3">CECT 7946</strain>
    </source>
</reference>
<feature type="domain" description="TonB C-terminal" evidence="1">
    <location>
        <begin position="246"/>
        <end position="304"/>
    </location>
</feature>
<dbReference type="RefSeq" id="WP_115817070.1">
    <property type="nucleotide sequence ID" value="NZ_QRDV01000003.1"/>
</dbReference>
<dbReference type="InterPro" id="IPR037682">
    <property type="entry name" value="TonB_C"/>
</dbReference>
<dbReference type="SUPFAM" id="SSF74653">
    <property type="entry name" value="TolA/TonB C-terminal domain"/>
    <property type="match status" value="1"/>
</dbReference>
<dbReference type="EMBL" id="QRDV01000003">
    <property type="protein sequence ID" value="RED44469.1"/>
    <property type="molecule type" value="Genomic_DNA"/>
</dbReference>
<sequence>MKTNFSISIPKPCHEDWSKMSPNEKGRFCQSCSKSVIDFTEMPQQSIEEYLNNNGDKRICGRFKVSQLDQIRIEIPQHIFQKRMSFHKFFLLALLIAMGTSLLSCSDENGNTKKIDAVEVISTLKAESIETPEITAPNILIDSTKTITITKKPDPIDKIDIPIPVLKGIVVEVMGDIAPPEPIINDDEVVFGYLIVDQVPEFIDTPKTISKTEKKDYFSKRITEFVNNNFDLGQGDLGIKGKQKILAKFTINKSGDVTDIKIRAPHPQLEKESLRVIKLLPQFIPGKQRGKNVSVTYTLPIIFVAED</sequence>
<evidence type="ECO:0000259" key="1">
    <source>
        <dbReference type="Pfam" id="PF03544"/>
    </source>
</evidence>
<comment type="caution">
    <text evidence="2">The sequence shown here is derived from an EMBL/GenBank/DDBJ whole genome shotgun (WGS) entry which is preliminary data.</text>
</comment>
<keyword evidence="3" id="KW-1185">Reference proteome</keyword>
<dbReference type="Pfam" id="PF03544">
    <property type="entry name" value="TonB_C"/>
    <property type="match status" value="1"/>
</dbReference>
<dbReference type="AlphaFoldDB" id="A0A3D9H4T3"/>
<dbReference type="Proteomes" id="UP000256980">
    <property type="component" value="Unassembled WGS sequence"/>
</dbReference>
<evidence type="ECO:0000313" key="3">
    <source>
        <dbReference type="Proteomes" id="UP000256980"/>
    </source>
</evidence>
<proteinExistence type="predicted"/>
<evidence type="ECO:0000313" key="2">
    <source>
        <dbReference type="EMBL" id="RED44469.1"/>
    </source>
</evidence>
<dbReference type="Gene3D" id="3.30.1150.10">
    <property type="match status" value="1"/>
</dbReference>
<organism evidence="2 3">
    <name type="scientific">Winogradskyella eximia</name>
    <dbReference type="NCBI Taxonomy" id="262006"/>
    <lineage>
        <taxon>Bacteria</taxon>
        <taxon>Pseudomonadati</taxon>
        <taxon>Bacteroidota</taxon>
        <taxon>Flavobacteriia</taxon>
        <taxon>Flavobacteriales</taxon>
        <taxon>Flavobacteriaceae</taxon>
        <taxon>Winogradskyella</taxon>
    </lineage>
</organism>